<organism evidence="2 3">
    <name type="scientific">Aegilops tauschii subsp. strangulata</name>
    <name type="common">Goatgrass</name>
    <dbReference type="NCBI Taxonomy" id="200361"/>
    <lineage>
        <taxon>Eukaryota</taxon>
        <taxon>Viridiplantae</taxon>
        <taxon>Streptophyta</taxon>
        <taxon>Embryophyta</taxon>
        <taxon>Tracheophyta</taxon>
        <taxon>Spermatophyta</taxon>
        <taxon>Magnoliopsida</taxon>
        <taxon>Liliopsida</taxon>
        <taxon>Poales</taxon>
        <taxon>Poaceae</taxon>
        <taxon>BOP clade</taxon>
        <taxon>Pooideae</taxon>
        <taxon>Triticodae</taxon>
        <taxon>Triticeae</taxon>
        <taxon>Triticinae</taxon>
        <taxon>Aegilops</taxon>
    </lineage>
</organism>
<dbReference type="AlphaFoldDB" id="A0A453IV52"/>
<evidence type="ECO:0000313" key="3">
    <source>
        <dbReference type="Proteomes" id="UP000015105"/>
    </source>
</evidence>
<reference evidence="3" key="2">
    <citation type="journal article" date="2017" name="Nat. Plants">
        <title>The Aegilops tauschii genome reveals multiple impacts of transposons.</title>
        <authorList>
            <person name="Zhao G."/>
            <person name="Zou C."/>
            <person name="Li K."/>
            <person name="Wang K."/>
            <person name="Li T."/>
            <person name="Gao L."/>
            <person name="Zhang X."/>
            <person name="Wang H."/>
            <person name="Yang Z."/>
            <person name="Liu X."/>
            <person name="Jiang W."/>
            <person name="Mao L."/>
            <person name="Kong X."/>
            <person name="Jiao Y."/>
            <person name="Jia J."/>
        </authorList>
    </citation>
    <scope>NUCLEOTIDE SEQUENCE [LARGE SCALE GENOMIC DNA]</scope>
    <source>
        <strain evidence="3">cv. AL8/78</strain>
    </source>
</reference>
<reference evidence="2" key="5">
    <citation type="journal article" date="2021" name="G3 (Bethesda)">
        <title>Aegilops tauschii genome assembly Aet v5.0 features greater sequence contiguity and improved annotation.</title>
        <authorList>
            <person name="Wang L."/>
            <person name="Zhu T."/>
            <person name="Rodriguez J.C."/>
            <person name="Deal K.R."/>
            <person name="Dubcovsky J."/>
            <person name="McGuire P.E."/>
            <person name="Lux T."/>
            <person name="Spannagl M."/>
            <person name="Mayer K.F.X."/>
            <person name="Baldrich P."/>
            <person name="Meyers B.C."/>
            <person name="Huo N."/>
            <person name="Gu Y.Q."/>
            <person name="Zhou H."/>
            <person name="Devos K.M."/>
            <person name="Bennetzen J.L."/>
            <person name="Unver T."/>
            <person name="Budak H."/>
            <person name="Gulick P.J."/>
            <person name="Galiba G."/>
            <person name="Kalapos B."/>
            <person name="Nelson D.R."/>
            <person name="Li P."/>
            <person name="You F.M."/>
            <person name="Luo M.C."/>
            <person name="Dvorak J."/>
        </authorList>
    </citation>
    <scope>NUCLEOTIDE SEQUENCE [LARGE SCALE GENOMIC DNA]</scope>
    <source>
        <strain evidence="2">cv. AL8/78</strain>
    </source>
</reference>
<feature type="region of interest" description="Disordered" evidence="1">
    <location>
        <begin position="22"/>
        <end position="47"/>
    </location>
</feature>
<feature type="compositionally biased region" description="Basic and acidic residues" evidence="1">
    <location>
        <begin position="147"/>
        <end position="157"/>
    </location>
</feature>
<accession>A0A453IV52</accession>
<reference evidence="2" key="4">
    <citation type="submission" date="2019-03" db="UniProtKB">
        <authorList>
            <consortium name="EnsemblPlants"/>
        </authorList>
    </citation>
    <scope>IDENTIFICATION</scope>
</reference>
<feature type="compositionally biased region" description="Low complexity" evidence="1">
    <location>
        <begin position="191"/>
        <end position="212"/>
    </location>
</feature>
<evidence type="ECO:0000313" key="2">
    <source>
        <dbReference type="EnsemblPlants" id="AET4Gv20689500.5"/>
    </source>
</evidence>
<dbReference type="Gramene" id="AET4Gv20689500.5">
    <property type="protein sequence ID" value="AET4Gv20689500.5"/>
    <property type="gene ID" value="AET4Gv20689500"/>
</dbReference>
<name>A0A453IV52_AEGTS</name>
<proteinExistence type="predicted"/>
<sequence length="280" mass="29406">MTSPSLTACRHAAARPGAGRVTGCGGVRATPLRSRPRNTFAPSVQSSWSPSRAITSCALKPPPSYGGKAAKEKKVNPSDLFTFSYRFNTDIPMGETPGASIDEYLMNRPRIVGAVFPDKRKRTKLNDVRVERAAGADPVPVPVGVPGDRRPLREQVRRGGVPAPRPRARHQPPPHGSDGLQAEGAAEGRDAVAPGADGAGLAVPAAGGAAEPEGPRGDERGVQPAAGAGAGAGAHHPGRRRHRAPAAGGADEARLRHRPRRRLQEVPHREAHRGEDPQTL</sequence>
<keyword evidence="3" id="KW-1185">Reference proteome</keyword>
<dbReference type="PANTHER" id="PTHR34133:SF1">
    <property type="entry name" value="EXPRESSED PROTEIN"/>
    <property type="match status" value="1"/>
</dbReference>
<dbReference type="PANTHER" id="PTHR34133">
    <property type="entry name" value="OS07G0633000 PROTEIN"/>
    <property type="match status" value="1"/>
</dbReference>
<dbReference type="Proteomes" id="UP000015105">
    <property type="component" value="Chromosome 4D"/>
</dbReference>
<protein>
    <submittedName>
        <fullName evidence="2">Uncharacterized protein</fullName>
    </submittedName>
</protein>
<reference evidence="2" key="3">
    <citation type="journal article" date="2017" name="Nature">
        <title>Genome sequence of the progenitor of the wheat D genome Aegilops tauschii.</title>
        <authorList>
            <person name="Luo M.C."/>
            <person name="Gu Y.Q."/>
            <person name="Puiu D."/>
            <person name="Wang H."/>
            <person name="Twardziok S.O."/>
            <person name="Deal K.R."/>
            <person name="Huo N."/>
            <person name="Zhu T."/>
            <person name="Wang L."/>
            <person name="Wang Y."/>
            <person name="McGuire P.E."/>
            <person name="Liu S."/>
            <person name="Long H."/>
            <person name="Ramasamy R.K."/>
            <person name="Rodriguez J.C."/>
            <person name="Van S.L."/>
            <person name="Yuan L."/>
            <person name="Wang Z."/>
            <person name="Xia Z."/>
            <person name="Xiao L."/>
            <person name="Anderson O.D."/>
            <person name="Ouyang S."/>
            <person name="Liang Y."/>
            <person name="Zimin A.V."/>
            <person name="Pertea G."/>
            <person name="Qi P."/>
            <person name="Bennetzen J.L."/>
            <person name="Dai X."/>
            <person name="Dawson M.W."/>
            <person name="Muller H.G."/>
            <person name="Kugler K."/>
            <person name="Rivarola-Duarte L."/>
            <person name="Spannagl M."/>
            <person name="Mayer K.F.X."/>
            <person name="Lu F.H."/>
            <person name="Bevan M.W."/>
            <person name="Leroy P."/>
            <person name="Li P."/>
            <person name="You F.M."/>
            <person name="Sun Q."/>
            <person name="Liu Z."/>
            <person name="Lyons E."/>
            <person name="Wicker T."/>
            <person name="Salzberg S.L."/>
            <person name="Devos K.M."/>
            <person name="Dvorak J."/>
        </authorList>
    </citation>
    <scope>NUCLEOTIDE SEQUENCE [LARGE SCALE GENOMIC DNA]</scope>
    <source>
        <strain evidence="2">cv. AL8/78</strain>
    </source>
</reference>
<feature type="compositionally biased region" description="Low complexity" evidence="1">
    <location>
        <begin position="135"/>
        <end position="146"/>
    </location>
</feature>
<reference evidence="3" key="1">
    <citation type="journal article" date="2014" name="Science">
        <title>Ancient hybridizations among the ancestral genomes of bread wheat.</title>
        <authorList>
            <consortium name="International Wheat Genome Sequencing Consortium,"/>
            <person name="Marcussen T."/>
            <person name="Sandve S.R."/>
            <person name="Heier L."/>
            <person name="Spannagl M."/>
            <person name="Pfeifer M."/>
            <person name="Jakobsen K.S."/>
            <person name="Wulff B.B."/>
            <person name="Steuernagel B."/>
            <person name="Mayer K.F."/>
            <person name="Olsen O.A."/>
        </authorList>
    </citation>
    <scope>NUCLEOTIDE SEQUENCE [LARGE SCALE GENOMIC DNA]</scope>
    <source>
        <strain evidence="3">cv. AL8/78</strain>
    </source>
</reference>
<evidence type="ECO:0000256" key="1">
    <source>
        <dbReference type="SAM" id="MobiDB-lite"/>
    </source>
</evidence>
<dbReference type="EnsemblPlants" id="AET4Gv20689500.5">
    <property type="protein sequence ID" value="AET4Gv20689500.5"/>
    <property type="gene ID" value="AET4Gv20689500"/>
</dbReference>
<feature type="compositionally biased region" description="Basic and acidic residues" evidence="1">
    <location>
        <begin position="262"/>
        <end position="280"/>
    </location>
</feature>
<feature type="region of interest" description="Disordered" evidence="1">
    <location>
        <begin position="135"/>
        <end position="280"/>
    </location>
</feature>